<evidence type="ECO:0000256" key="6">
    <source>
        <dbReference type="ARBA" id="ARBA00022884"/>
    </source>
</evidence>
<dbReference type="SUPFAM" id="SSF54786">
    <property type="entry name" value="YcfA/nrd intein domain"/>
    <property type="match status" value="1"/>
</dbReference>
<sequence>MPSIPTLSGQEVVKVFSRCGWKVVRQRGSHIIMVKEGYTATLSVPNHKEAAKGTLRSLIRLADLSIEQFLEEAKSV</sequence>
<reference evidence="9" key="1">
    <citation type="submission" date="2010-04" db="EMBL/GenBank/DDBJ databases">
        <title>Complete genome sequence of Nitrosococcus halophilus Nc4, a salt-adapted, aerobic obligate ammonia-oxidizing sulfur purple bacterium.</title>
        <authorList>
            <consortium name="US DOE Joint Genome Institute"/>
            <person name="Campbell M.A."/>
            <person name="Malfatti S.A."/>
            <person name="Chain P.S.G."/>
            <person name="Heidelberg J.F."/>
            <person name="Ward B.B."/>
            <person name="Klotz M.G."/>
        </authorList>
    </citation>
    <scope>NUCLEOTIDE SEQUENCE [LARGE SCALE GENOMIC DNA]</scope>
    <source>
        <strain evidence="9">Nc4</strain>
    </source>
</reference>
<evidence type="ECO:0000256" key="7">
    <source>
        <dbReference type="ARBA" id="ARBA00023016"/>
    </source>
</evidence>
<dbReference type="Pfam" id="PF07927">
    <property type="entry name" value="HicA_toxin"/>
    <property type="match status" value="1"/>
</dbReference>
<dbReference type="STRING" id="472759.Nhal_2048"/>
<dbReference type="Proteomes" id="UP000001844">
    <property type="component" value="Chromosome"/>
</dbReference>
<dbReference type="HOGENOM" id="CLU_164851_6_4_6"/>
<dbReference type="EMBL" id="CP001798">
    <property type="protein sequence ID" value="ADE15153.1"/>
    <property type="molecule type" value="Genomic_DNA"/>
</dbReference>
<organism evidence="8 9">
    <name type="scientific">Nitrosococcus halophilus (strain Nc4)</name>
    <dbReference type="NCBI Taxonomy" id="472759"/>
    <lineage>
        <taxon>Bacteria</taxon>
        <taxon>Pseudomonadati</taxon>
        <taxon>Pseudomonadota</taxon>
        <taxon>Gammaproteobacteria</taxon>
        <taxon>Chromatiales</taxon>
        <taxon>Chromatiaceae</taxon>
        <taxon>Nitrosococcus</taxon>
    </lineage>
</organism>
<name>D5C4G9_NITHN</name>
<dbReference type="AlphaFoldDB" id="D5C4G9"/>
<dbReference type="InterPro" id="IPR012933">
    <property type="entry name" value="HicA_mRNA_interferase"/>
</dbReference>
<accession>D5C4G9</accession>
<evidence type="ECO:0000256" key="2">
    <source>
        <dbReference type="ARBA" id="ARBA00022649"/>
    </source>
</evidence>
<dbReference type="KEGG" id="nhl:Nhal_2048"/>
<proteinExistence type="inferred from homology"/>
<gene>
    <name evidence="8" type="ordered locus">Nhal_2048</name>
</gene>
<keyword evidence="6" id="KW-0694">RNA-binding</keyword>
<evidence type="ECO:0000256" key="4">
    <source>
        <dbReference type="ARBA" id="ARBA00022759"/>
    </source>
</evidence>
<evidence type="ECO:0000256" key="3">
    <source>
        <dbReference type="ARBA" id="ARBA00022722"/>
    </source>
</evidence>
<comment type="similarity">
    <text evidence="1">Belongs to the HicA mRNA interferase family.</text>
</comment>
<keyword evidence="5" id="KW-0378">Hydrolase</keyword>
<evidence type="ECO:0000313" key="9">
    <source>
        <dbReference type="Proteomes" id="UP000001844"/>
    </source>
</evidence>
<keyword evidence="7" id="KW-0346">Stress response</keyword>
<keyword evidence="4" id="KW-0255">Endonuclease</keyword>
<evidence type="ECO:0000313" key="8">
    <source>
        <dbReference type="EMBL" id="ADE15153.1"/>
    </source>
</evidence>
<keyword evidence="3" id="KW-0540">Nuclease</keyword>
<protein>
    <submittedName>
        <fullName evidence="8">YcfA family protein</fullName>
    </submittedName>
</protein>
<dbReference type="eggNOG" id="COG1724">
    <property type="taxonomic scope" value="Bacteria"/>
</dbReference>
<keyword evidence="2" id="KW-1277">Toxin-antitoxin system</keyword>
<keyword evidence="9" id="KW-1185">Reference proteome</keyword>
<evidence type="ECO:0000256" key="5">
    <source>
        <dbReference type="ARBA" id="ARBA00022801"/>
    </source>
</evidence>
<dbReference type="OrthoDB" id="9811409at2"/>
<dbReference type="GO" id="GO:0003729">
    <property type="term" value="F:mRNA binding"/>
    <property type="evidence" value="ECO:0007669"/>
    <property type="project" value="InterPro"/>
</dbReference>
<dbReference type="GO" id="GO:0016787">
    <property type="term" value="F:hydrolase activity"/>
    <property type="evidence" value="ECO:0007669"/>
    <property type="project" value="UniProtKB-KW"/>
</dbReference>
<evidence type="ECO:0000256" key="1">
    <source>
        <dbReference type="ARBA" id="ARBA00006620"/>
    </source>
</evidence>
<dbReference type="Gene3D" id="3.30.920.30">
    <property type="entry name" value="Hypothetical protein"/>
    <property type="match status" value="1"/>
</dbReference>
<dbReference type="RefSeq" id="WP_013033018.1">
    <property type="nucleotide sequence ID" value="NC_013960.1"/>
</dbReference>
<dbReference type="InterPro" id="IPR038570">
    <property type="entry name" value="HicA_sf"/>
</dbReference>
<dbReference type="GO" id="GO:0004519">
    <property type="term" value="F:endonuclease activity"/>
    <property type="evidence" value="ECO:0007669"/>
    <property type="project" value="UniProtKB-KW"/>
</dbReference>